<proteinExistence type="predicted"/>
<name>A0A9Q7WHT0_9MYCO</name>
<protein>
    <submittedName>
        <fullName evidence="3">Organic solvent resistance ABC transporter periplasmic protein</fullName>
    </submittedName>
</protein>
<dbReference type="Proteomes" id="UP000185183">
    <property type="component" value="Unassembled WGS sequence"/>
</dbReference>
<keyword evidence="1" id="KW-0472">Membrane</keyword>
<evidence type="ECO:0000313" key="3">
    <source>
        <dbReference type="EMBL" id="SHW98661.1"/>
    </source>
</evidence>
<gene>
    <name evidence="3" type="ORF">SAMEA2275694_01143</name>
</gene>
<dbReference type="Pfam" id="PF02470">
    <property type="entry name" value="MlaD"/>
    <property type="match status" value="1"/>
</dbReference>
<comment type="caution">
    <text evidence="3">The sequence shown here is derived from an EMBL/GenBank/DDBJ whole genome shotgun (WGS) entry which is preliminary data.</text>
</comment>
<dbReference type="InterPro" id="IPR003399">
    <property type="entry name" value="Mce/MlaD"/>
</dbReference>
<dbReference type="EMBL" id="FSFA01000001">
    <property type="protein sequence ID" value="SHW98661.1"/>
    <property type="molecule type" value="Genomic_DNA"/>
</dbReference>
<evidence type="ECO:0000256" key="1">
    <source>
        <dbReference type="SAM" id="Phobius"/>
    </source>
</evidence>
<sequence>MSGLVRGTEVQQRRTLVRLGGVLALVIAAVAAVVGALPEQRPPGVVDVVLSTPTVGQGIIVNSHVMLRGVNVGSITSIERRSGVVDLGIRLNSSKIRGLTDSFGFDFRPANSFGVSALSLTPRDGGALLVSGRHIDRSPDINATMSELLNSQIGIVSGVLDDTLVQYIRRAADYTTALAPLIETGLVLTNMIAQTQQQTPGELIDKLNAIMDPVPDIVDFTLTSMHQFRYLKGYEYPVAHPEIATETLNLVGSSLFGSLGGILDKQRAALTPIMEIGRAFADAVTAMVARSRGSMRLDKVLAGLNEVYGGSGKRAVKFRLLLEPLPVLQSAVPLPANLDEAGPR</sequence>
<dbReference type="AlphaFoldDB" id="A0A9Q7WHT0"/>
<keyword evidence="1" id="KW-0812">Transmembrane</keyword>
<organism evidence="3 4">
    <name type="scientific">Mycobacteroides abscessus subsp. bolletii</name>
    <dbReference type="NCBI Taxonomy" id="319705"/>
    <lineage>
        <taxon>Bacteria</taxon>
        <taxon>Bacillati</taxon>
        <taxon>Actinomycetota</taxon>
        <taxon>Actinomycetes</taxon>
        <taxon>Mycobacteriales</taxon>
        <taxon>Mycobacteriaceae</taxon>
        <taxon>Mycobacteroides</taxon>
        <taxon>Mycobacteroides abscessus</taxon>
    </lineage>
</organism>
<dbReference type="RefSeq" id="WP_131806794.1">
    <property type="nucleotide sequence ID" value="NZ_CP065265.1"/>
</dbReference>
<feature type="transmembrane region" description="Helical" evidence="1">
    <location>
        <begin position="16"/>
        <end position="37"/>
    </location>
</feature>
<evidence type="ECO:0000313" key="4">
    <source>
        <dbReference type="Proteomes" id="UP000185183"/>
    </source>
</evidence>
<keyword evidence="1" id="KW-1133">Transmembrane helix</keyword>
<reference evidence="3 4" key="1">
    <citation type="submission" date="2016-11" db="EMBL/GenBank/DDBJ databases">
        <authorList>
            <consortium name="Pathogen Informatics"/>
        </authorList>
    </citation>
    <scope>NUCLEOTIDE SEQUENCE [LARGE SCALE GENOMIC DNA]</scope>
    <source>
        <strain evidence="3 4">968</strain>
    </source>
</reference>
<feature type="domain" description="Mce/MlaD" evidence="2">
    <location>
        <begin position="47"/>
        <end position="122"/>
    </location>
</feature>
<accession>A0A9Q7WHT0</accession>
<evidence type="ECO:0000259" key="2">
    <source>
        <dbReference type="Pfam" id="PF02470"/>
    </source>
</evidence>